<dbReference type="AlphaFoldDB" id="W6ZN53"/>
<accession>W6ZN53</accession>
<evidence type="ECO:0000313" key="1">
    <source>
        <dbReference type="EMBL" id="EUC48929.1"/>
    </source>
</evidence>
<dbReference type="HOGENOM" id="CLU_903114_0_0_1"/>
<dbReference type="EMBL" id="KI963936">
    <property type="protein sequence ID" value="EUC48929.1"/>
    <property type="molecule type" value="Genomic_DNA"/>
</dbReference>
<name>W6ZN53_COCMI</name>
<sequence length="308" mass="34316">MVNHNQSTADKNVGPSASSDLLLTLNFEFTDLKNLKCEVEKVSSAFVNRGFKRQPIPIRMNDTSEALAEEVGKYLPSEHSDKLIVVYYNGHGGLEEGDGLVLASHNHPMGSHKLQRDAKVFWKVLDFVEKNPRRISQRIIPDVATTLSDFVEKHKAYQPIAEVSWSNTHKRIMAAKCDVAIILDCCSSGAAAIGRSETEETRNRKFRAGVAQLATNEEERYAKEILAACSWSSTSRGHINEALAEHNLSDIGFIHQTLTGRCALGSNDHEEMLITRESLLRIVQSGNRPRLALEWQVVVPLQTTRVNA</sequence>
<proteinExistence type="predicted"/>
<evidence type="ECO:0000313" key="2">
    <source>
        <dbReference type="Proteomes" id="UP000054032"/>
    </source>
</evidence>
<evidence type="ECO:0008006" key="3">
    <source>
        <dbReference type="Google" id="ProtNLM"/>
    </source>
</evidence>
<dbReference type="Proteomes" id="UP000054032">
    <property type="component" value="Unassembled WGS sequence"/>
</dbReference>
<organism evidence="1 2">
    <name type="scientific">Bipolaris oryzae ATCC 44560</name>
    <dbReference type="NCBI Taxonomy" id="930090"/>
    <lineage>
        <taxon>Eukaryota</taxon>
        <taxon>Fungi</taxon>
        <taxon>Dikarya</taxon>
        <taxon>Ascomycota</taxon>
        <taxon>Pezizomycotina</taxon>
        <taxon>Dothideomycetes</taxon>
        <taxon>Pleosporomycetidae</taxon>
        <taxon>Pleosporales</taxon>
        <taxon>Pleosporineae</taxon>
        <taxon>Pleosporaceae</taxon>
        <taxon>Bipolaris</taxon>
    </lineage>
</organism>
<protein>
    <recommendedName>
        <fullName evidence="3">Caspase family p20 domain-containing protein</fullName>
    </recommendedName>
</protein>
<dbReference type="OrthoDB" id="4760831at2759"/>
<gene>
    <name evidence="1" type="ORF">COCMIDRAFT_23305</name>
</gene>
<dbReference type="RefSeq" id="XP_007684503.1">
    <property type="nucleotide sequence ID" value="XM_007686313.1"/>
</dbReference>
<dbReference type="KEGG" id="bor:COCMIDRAFT_23305"/>
<reference evidence="1 2" key="1">
    <citation type="journal article" date="2013" name="PLoS Genet.">
        <title>Comparative genome structure, secondary metabolite, and effector coding capacity across Cochliobolus pathogens.</title>
        <authorList>
            <person name="Condon B.J."/>
            <person name="Leng Y."/>
            <person name="Wu D."/>
            <person name="Bushley K.E."/>
            <person name="Ohm R.A."/>
            <person name="Otillar R."/>
            <person name="Martin J."/>
            <person name="Schackwitz W."/>
            <person name="Grimwood J."/>
            <person name="MohdZainudin N."/>
            <person name="Xue C."/>
            <person name="Wang R."/>
            <person name="Manning V.A."/>
            <person name="Dhillon B."/>
            <person name="Tu Z.J."/>
            <person name="Steffenson B.J."/>
            <person name="Salamov A."/>
            <person name="Sun H."/>
            <person name="Lowry S."/>
            <person name="LaButti K."/>
            <person name="Han J."/>
            <person name="Copeland A."/>
            <person name="Lindquist E."/>
            <person name="Barry K."/>
            <person name="Schmutz J."/>
            <person name="Baker S.E."/>
            <person name="Ciuffetti L.M."/>
            <person name="Grigoriev I.V."/>
            <person name="Zhong S."/>
            <person name="Turgeon B.G."/>
        </authorList>
    </citation>
    <scope>NUCLEOTIDE SEQUENCE [LARGE SCALE GENOMIC DNA]</scope>
    <source>
        <strain evidence="1 2">ATCC 44560</strain>
    </source>
</reference>
<dbReference type="eggNOG" id="ENOG502SVSK">
    <property type="taxonomic scope" value="Eukaryota"/>
</dbReference>
<dbReference type="GeneID" id="19120413"/>
<keyword evidence="2" id="KW-1185">Reference proteome</keyword>
<dbReference type="Gene3D" id="3.40.50.1460">
    <property type="match status" value="1"/>
</dbReference>